<name>A0A438IFW8_VITVI</name>
<reference evidence="1 2" key="1">
    <citation type="journal article" date="2018" name="PLoS Genet.">
        <title>Population sequencing reveals clonal diversity and ancestral inbreeding in the grapevine cultivar Chardonnay.</title>
        <authorList>
            <person name="Roach M.J."/>
            <person name="Johnson D.L."/>
            <person name="Bohlmann J."/>
            <person name="van Vuuren H.J."/>
            <person name="Jones S.J."/>
            <person name="Pretorius I.S."/>
            <person name="Schmidt S.A."/>
            <person name="Borneman A.R."/>
        </authorList>
    </citation>
    <scope>NUCLEOTIDE SEQUENCE [LARGE SCALE GENOMIC DNA]</scope>
    <source>
        <strain evidence="2">cv. Chardonnay</strain>
        <tissue evidence="1">Leaf</tissue>
    </source>
</reference>
<gene>
    <name evidence="1" type="ORF">CK203_031525</name>
</gene>
<evidence type="ECO:0000313" key="1">
    <source>
        <dbReference type="EMBL" id="RVW95645.1"/>
    </source>
</evidence>
<comment type="caution">
    <text evidence="1">The sequence shown here is derived from an EMBL/GenBank/DDBJ whole genome shotgun (WGS) entry which is preliminary data.</text>
</comment>
<organism evidence="1 2">
    <name type="scientific">Vitis vinifera</name>
    <name type="common">Grape</name>
    <dbReference type="NCBI Taxonomy" id="29760"/>
    <lineage>
        <taxon>Eukaryota</taxon>
        <taxon>Viridiplantae</taxon>
        <taxon>Streptophyta</taxon>
        <taxon>Embryophyta</taxon>
        <taxon>Tracheophyta</taxon>
        <taxon>Spermatophyta</taxon>
        <taxon>Magnoliopsida</taxon>
        <taxon>eudicotyledons</taxon>
        <taxon>Gunneridae</taxon>
        <taxon>Pentapetalae</taxon>
        <taxon>rosids</taxon>
        <taxon>Vitales</taxon>
        <taxon>Vitaceae</taxon>
        <taxon>Viteae</taxon>
        <taxon>Vitis</taxon>
    </lineage>
</organism>
<sequence>MAANGMVDGPESPLLEDTVARSRRLQRPSGQTLHSGGWSSSYFIIGKHGKMIYFLAQFSVDSLMGSKRGCISAGTEVAERSAYFGIEANLVNYFDWATTTVPRPWLPRT</sequence>
<evidence type="ECO:0000313" key="2">
    <source>
        <dbReference type="Proteomes" id="UP000288805"/>
    </source>
</evidence>
<protein>
    <submittedName>
        <fullName evidence="1">Uncharacterized protein</fullName>
    </submittedName>
</protein>
<dbReference type="EMBL" id="QGNW01000112">
    <property type="protein sequence ID" value="RVW95645.1"/>
    <property type="molecule type" value="Genomic_DNA"/>
</dbReference>
<dbReference type="AlphaFoldDB" id="A0A438IFW8"/>
<accession>A0A438IFW8</accession>
<dbReference type="Proteomes" id="UP000288805">
    <property type="component" value="Unassembled WGS sequence"/>
</dbReference>
<proteinExistence type="predicted"/>